<feature type="domain" description="Major facilitator superfamily (MFS) profile" evidence="5">
    <location>
        <begin position="7"/>
        <end position="403"/>
    </location>
</feature>
<feature type="transmembrane region" description="Helical" evidence="4">
    <location>
        <begin position="75"/>
        <end position="94"/>
    </location>
</feature>
<keyword evidence="7" id="KW-1185">Reference proteome</keyword>
<feature type="transmembrane region" description="Helical" evidence="4">
    <location>
        <begin position="315"/>
        <end position="343"/>
    </location>
</feature>
<feature type="transmembrane region" description="Helical" evidence="4">
    <location>
        <begin position="212"/>
        <end position="233"/>
    </location>
</feature>
<dbReference type="Gene3D" id="1.20.1250.20">
    <property type="entry name" value="MFS general substrate transporter like domains"/>
    <property type="match status" value="1"/>
</dbReference>
<dbReference type="InterPro" id="IPR011701">
    <property type="entry name" value="MFS"/>
</dbReference>
<evidence type="ECO:0000256" key="1">
    <source>
        <dbReference type="ARBA" id="ARBA00022692"/>
    </source>
</evidence>
<organism evidence="6 7">
    <name type="scientific">Paracoccus haeundaensis</name>
    <dbReference type="NCBI Taxonomy" id="225362"/>
    <lineage>
        <taxon>Bacteria</taxon>
        <taxon>Pseudomonadati</taxon>
        <taxon>Pseudomonadota</taxon>
        <taxon>Alphaproteobacteria</taxon>
        <taxon>Rhodobacterales</taxon>
        <taxon>Paracoccaceae</taxon>
        <taxon>Paracoccus</taxon>
    </lineage>
</organism>
<dbReference type="GO" id="GO:0022857">
    <property type="term" value="F:transmembrane transporter activity"/>
    <property type="evidence" value="ECO:0007669"/>
    <property type="project" value="InterPro"/>
</dbReference>
<dbReference type="EMBL" id="VDDC01000011">
    <property type="protein sequence ID" value="TNH39961.1"/>
    <property type="molecule type" value="Genomic_DNA"/>
</dbReference>
<name>A0A5C4R8G3_9RHOB</name>
<evidence type="ECO:0000313" key="6">
    <source>
        <dbReference type="EMBL" id="TNH39961.1"/>
    </source>
</evidence>
<comment type="caution">
    <text evidence="6">The sequence shown here is derived from an EMBL/GenBank/DDBJ whole genome shotgun (WGS) entry which is preliminary data.</text>
</comment>
<feature type="transmembrane region" description="Helical" evidence="4">
    <location>
        <begin position="291"/>
        <end position="309"/>
    </location>
</feature>
<feature type="transmembrane region" description="Helical" evidence="4">
    <location>
        <begin position="160"/>
        <end position="181"/>
    </location>
</feature>
<dbReference type="AlphaFoldDB" id="A0A5C4R8G3"/>
<dbReference type="PANTHER" id="PTHR11360">
    <property type="entry name" value="MONOCARBOXYLATE TRANSPORTER"/>
    <property type="match status" value="1"/>
</dbReference>
<feature type="transmembrane region" description="Helical" evidence="4">
    <location>
        <begin position="100"/>
        <end position="122"/>
    </location>
</feature>
<dbReference type="RefSeq" id="WP_127897557.1">
    <property type="nucleotide sequence ID" value="NZ_VDDC01000011.1"/>
</dbReference>
<gene>
    <name evidence="6" type="ORF">FHD67_06645</name>
</gene>
<protein>
    <submittedName>
        <fullName evidence="6">MFS transporter</fullName>
    </submittedName>
</protein>
<evidence type="ECO:0000313" key="7">
    <source>
        <dbReference type="Proteomes" id="UP000304880"/>
    </source>
</evidence>
<dbReference type="SUPFAM" id="SSF103473">
    <property type="entry name" value="MFS general substrate transporter"/>
    <property type="match status" value="1"/>
</dbReference>
<feature type="transmembrane region" description="Helical" evidence="4">
    <location>
        <begin position="6"/>
        <end position="24"/>
    </location>
</feature>
<dbReference type="CDD" id="cd17355">
    <property type="entry name" value="MFS_YcxA_like"/>
    <property type="match status" value="1"/>
</dbReference>
<evidence type="ECO:0000256" key="4">
    <source>
        <dbReference type="SAM" id="Phobius"/>
    </source>
</evidence>
<feature type="transmembrane region" description="Helical" evidence="4">
    <location>
        <begin position="134"/>
        <end position="154"/>
    </location>
</feature>
<accession>A0A5C4R8G3</accession>
<dbReference type="InterPro" id="IPR020846">
    <property type="entry name" value="MFS_dom"/>
</dbReference>
<dbReference type="Proteomes" id="UP000304880">
    <property type="component" value="Unassembled WGS sequence"/>
</dbReference>
<keyword evidence="3 4" id="KW-0472">Membrane</keyword>
<feature type="transmembrane region" description="Helical" evidence="4">
    <location>
        <begin position="253"/>
        <end position="279"/>
    </location>
</feature>
<reference evidence="6 7" key="1">
    <citation type="submission" date="2019-06" db="EMBL/GenBank/DDBJ databases">
        <authorList>
            <person name="Li J."/>
        </authorList>
    </citation>
    <scope>NUCLEOTIDE SEQUENCE [LARGE SCALE GENOMIC DNA]</scope>
    <source>
        <strain evidence="6 7">CGMCC 1.8012</strain>
    </source>
</reference>
<keyword evidence="1 4" id="KW-0812">Transmembrane</keyword>
<dbReference type="PROSITE" id="PS50850">
    <property type="entry name" value="MFS"/>
    <property type="match status" value="1"/>
</dbReference>
<proteinExistence type="predicted"/>
<evidence type="ECO:0000256" key="3">
    <source>
        <dbReference type="ARBA" id="ARBA00023136"/>
    </source>
</evidence>
<dbReference type="PANTHER" id="PTHR11360:SF284">
    <property type="entry name" value="EG:103B4.3 PROTEIN-RELATED"/>
    <property type="match status" value="1"/>
</dbReference>
<feature type="transmembrane region" description="Helical" evidence="4">
    <location>
        <begin position="382"/>
        <end position="401"/>
    </location>
</feature>
<keyword evidence="2 4" id="KW-1133">Transmembrane helix</keyword>
<evidence type="ECO:0000256" key="2">
    <source>
        <dbReference type="ARBA" id="ARBA00022989"/>
    </source>
</evidence>
<sequence>MPHSRILTPVLIGGSLILLINFALRASFGVFQIPIAQDFGWPRAEFSLAIAIQNLAWGIGQPIFGAMAERWGDRWAIIVGAILYSSGLILTAFATTPASIQLLEIIVGFGIAGTGFGVILAVVGRAASDDNRSLALGIATAAGSAGQVFGAPLAEGLLAFYPWQSVFIIFGVIVLSTMLFLPMLGDGRPATPSQLEDSMGTVLRRAFRDPSFMMIFAGFFSCGYQLGFITAHFPAMITEMCGPIDPAGMLAGLGITTTSALGAIAISLIGLANIGGAILAGYLGKRYTKKYLLAGIYTLRTIAAAAFILTPMTPATVVVFSLVMGGLWLATVPLTSGLVAYIYGLRYMGTLYGFVFLSHQLGSFMGVWLGGKLYDASGDYFLVWWIGVGIGAFSALIHLPVREAPYRIPAPAI</sequence>
<feature type="transmembrane region" description="Helical" evidence="4">
    <location>
        <begin position="350"/>
        <end position="370"/>
    </location>
</feature>
<evidence type="ECO:0000259" key="5">
    <source>
        <dbReference type="PROSITE" id="PS50850"/>
    </source>
</evidence>
<dbReference type="Pfam" id="PF07690">
    <property type="entry name" value="MFS_1"/>
    <property type="match status" value="1"/>
</dbReference>
<dbReference type="InterPro" id="IPR036259">
    <property type="entry name" value="MFS_trans_sf"/>
</dbReference>
<dbReference type="InterPro" id="IPR050327">
    <property type="entry name" value="Proton-linked_MCT"/>
</dbReference>